<feature type="coiled-coil region" evidence="1">
    <location>
        <begin position="347"/>
        <end position="374"/>
    </location>
</feature>
<organism evidence="3 4">
    <name type="scientific">Neorhodopirellula pilleata</name>
    <dbReference type="NCBI Taxonomy" id="2714738"/>
    <lineage>
        <taxon>Bacteria</taxon>
        <taxon>Pseudomonadati</taxon>
        <taxon>Planctomycetota</taxon>
        <taxon>Planctomycetia</taxon>
        <taxon>Pirellulales</taxon>
        <taxon>Pirellulaceae</taxon>
        <taxon>Neorhodopirellula</taxon>
    </lineage>
</organism>
<accession>A0A5C6A943</accession>
<dbReference type="SUPFAM" id="SSF56954">
    <property type="entry name" value="Outer membrane efflux proteins (OEP)"/>
    <property type="match status" value="1"/>
</dbReference>
<keyword evidence="1" id="KW-0175">Coiled coil</keyword>
<proteinExistence type="predicted"/>
<name>A0A5C6A943_9BACT</name>
<keyword evidence="2" id="KW-1133">Transmembrane helix</keyword>
<keyword evidence="2" id="KW-0812">Transmembrane</keyword>
<evidence type="ECO:0000256" key="1">
    <source>
        <dbReference type="SAM" id="Coils"/>
    </source>
</evidence>
<evidence type="ECO:0008006" key="5">
    <source>
        <dbReference type="Google" id="ProtNLM"/>
    </source>
</evidence>
<dbReference type="Gene3D" id="1.20.1600.10">
    <property type="entry name" value="Outer membrane efflux proteins (OEP)"/>
    <property type="match status" value="1"/>
</dbReference>
<evidence type="ECO:0000313" key="3">
    <source>
        <dbReference type="EMBL" id="TWT96494.1"/>
    </source>
</evidence>
<dbReference type="Proteomes" id="UP000316213">
    <property type="component" value="Unassembled WGS sequence"/>
</dbReference>
<evidence type="ECO:0000256" key="2">
    <source>
        <dbReference type="SAM" id="Phobius"/>
    </source>
</evidence>
<gene>
    <name evidence="3" type="ORF">Pla100_29750</name>
</gene>
<feature type="transmembrane region" description="Helical" evidence="2">
    <location>
        <begin position="17"/>
        <end position="35"/>
    </location>
</feature>
<keyword evidence="4" id="KW-1185">Reference proteome</keyword>
<comment type="caution">
    <text evidence="3">The sequence shown here is derived from an EMBL/GenBank/DDBJ whole genome shotgun (WGS) entry which is preliminary data.</text>
</comment>
<keyword evidence="2" id="KW-0472">Membrane</keyword>
<protein>
    <recommendedName>
        <fullName evidence="5">Outer membrane efflux protein</fullName>
    </recommendedName>
</protein>
<dbReference type="AlphaFoldDB" id="A0A5C6A943"/>
<dbReference type="PANTHER" id="PTHR30203">
    <property type="entry name" value="OUTER MEMBRANE CATION EFFLUX PROTEIN"/>
    <property type="match status" value="1"/>
</dbReference>
<dbReference type="EMBL" id="SJPM01000005">
    <property type="protein sequence ID" value="TWT96494.1"/>
    <property type="molecule type" value="Genomic_DNA"/>
</dbReference>
<dbReference type="PANTHER" id="PTHR30203:SF33">
    <property type="entry name" value="BLR4455 PROTEIN"/>
    <property type="match status" value="1"/>
</dbReference>
<dbReference type="InterPro" id="IPR010131">
    <property type="entry name" value="MdtP/NodT-like"/>
</dbReference>
<evidence type="ECO:0000313" key="4">
    <source>
        <dbReference type="Proteomes" id="UP000316213"/>
    </source>
</evidence>
<sequence>MATPPTTQVKHPIRNRLAFRFAVFGVLTIGGLSLMSGCSRTHYRVQADQEAHALMAQKASHVARPPNTPLVIDIDRRSRMYNPFDLDFQPMPLDDPASHRYMQCVDGRRGYPMWEAPGLTNTAENPDWWQFLPLNENGILELNSENAVQIALLHSPDYQRQLEQLYLSALDVTSQRFQFDTQFFAGAGTEFVQRNQRFGAISNSDTSIALGGDAAMRRRFATGADLIVNFANEVVWNLSGPDTAATSTLLDFTLLQPLLRDAGRDRVLELLTLAERRLLANVRNFERFRRGFYLDIVTGRNNDSQVNRTGGTFAANTGAFTGFDSGFANLGGGGGGGVPQAGGYFGLLQDQLQIRNLEENIARLGENLVILENTLVELLTTIPDDPEAIIRQRLQIAQARSALLNSQSQLVSRRVGFQSSVDSFLRDLGLPPYICVQIKDPALERFELIDRTLRSRREQLINVRVAVGAINVALLEATDTDLDPATGAPRSKLAWDQTTIDAIEELRESIKPLSRFTRELIDDDLPRVKEDLRILAEQIPERRSQTESLFQLYREEQQNVCSLLGIETVDESIFDLKPVLELGEELGEQFADISERLREYLVSVDALNDRIEKFIASGPGSADLVKIAEQVRTQVILASQDLLADLGEDVLALQLIQARARVESLLLPEVDIEPAEALQIARVNRRDWANARAALVDTYRRIEFFADDLESDLDVVLSGDINRTALTDLPSNNNTSFRVGLRWDAPITRLQERNTYRQALIEYEQAKRSYYNFEDDVWQGLRASIRQLQANRINFELGRQSVRIAASQLELNEDIRSFRDARGLNSGPTAARDTISALSDLLNSQNGLLNIFVNFEVVRRGLDLDLGTMELTPEGMWIDPGPIDPDSMLRLVGTSQGGMIDCGDFVGGDSPCQLPGCGMPLKVQPVEAIYGR</sequence>
<reference evidence="3 4" key="1">
    <citation type="submission" date="2019-02" db="EMBL/GenBank/DDBJ databases">
        <title>Deep-cultivation of Planctomycetes and their phenomic and genomic characterization uncovers novel biology.</title>
        <authorList>
            <person name="Wiegand S."/>
            <person name="Jogler M."/>
            <person name="Boedeker C."/>
            <person name="Pinto D."/>
            <person name="Vollmers J."/>
            <person name="Rivas-Marin E."/>
            <person name="Kohn T."/>
            <person name="Peeters S.H."/>
            <person name="Heuer A."/>
            <person name="Rast P."/>
            <person name="Oberbeckmann S."/>
            <person name="Bunk B."/>
            <person name="Jeske O."/>
            <person name="Meyerdierks A."/>
            <person name="Storesund J.E."/>
            <person name="Kallscheuer N."/>
            <person name="Luecker S."/>
            <person name="Lage O.M."/>
            <person name="Pohl T."/>
            <person name="Merkel B.J."/>
            <person name="Hornburger P."/>
            <person name="Mueller R.-W."/>
            <person name="Bruemmer F."/>
            <person name="Labrenz M."/>
            <person name="Spormann A.M."/>
            <person name="Op Den Camp H."/>
            <person name="Overmann J."/>
            <person name="Amann R."/>
            <person name="Jetten M.S.M."/>
            <person name="Mascher T."/>
            <person name="Medema M.H."/>
            <person name="Devos D.P."/>
            <person name="Kaster A.-K."/>
            <person name="Ovreas L."/>
            <person name="Rohde M."/>
            <person name="Galperin M.Y."/>
            <person name="Jogler C."/>
        </authorList>
    </citation>
    <scope>NUCLEOTIDE SEQUENCE [LARGE SCALE GENOMIC DNA]</scope>
    <source>
        <strain evidence="3 4">Pla100</strain>
    </source>
</reference>